<comment type="caution">
    <text evidence="1">The sequence shown here is derived from an EMBL/GenBank/DDBJ whole genome shotgun (WGS) entry which is preliminary data.</text>
</comment>
<dbReference type="EMBL" id="JAGYWB010000001">
    <property type="protein sequence ID" value="KAI0531285.1"/>
    <property type="molecule type" value="Genomic_DNA"/>
</dbReference>
<gene>
    <name evidence="1" type="ORF">KFK09_000838</name>
</gene>
<dbReference type="AlphaFoldDB" id="A0A8T3CCP4"/>
<evidence type="ECO:0000313" key="2">
    <source>
        <dbReference type="Proteomes" id="UP000829196"/>
    </source>
</evidence>
<accession>A0A8T3CCP4</accession>
<proteinExistence type="predicted"/>
<sequence>MLPFAKSTTLIRDFLLDRPPLSTSLLLLFTGGSLRSSQAKPAEKASASSSFPISFDDIQVALSFSSFGFSLPLLKT</sequence>
<name>A0A8T3CCP4_DENNO</name>
<keyword evidence="2" id="KW-1185">Reference proteome</keyword>
<reference evidence="1" key="1">
    <citation type="journal article" date="2022" name="Front. Genet.">
        <title>Chromosome-Scale Assembly of the Dendrobium nobile Genome Provides Insights Into the Molecular Mechanism of the Biosynthesis of the Medicinal Active Ingredient of Dendrobium.</title>
        <authorList>
            <person name="Xu Q."/>
            <person name="Niu S.-C."/>
            <person name="Li K.-L."/>
            <person name="Zheng P.-J."/>
            <person name="Zhang X.-J."/>
            <person name="Jia Y."/>
            <person name="Liu Y."/>
            <person name="Niu Y.-X."/>
            <person name="Yu L.-H."/>
            <person name="Chen D.-F."/>
            <person name="Zhang G.-Q."/>
        </authorList>
    </citation>
    <scope>NUCLEOTIDE SEQUENCE</scope>
    <source>
        <tissue evidence="1">Leaf</tissue>
    </source>
</reference>
<evidence type="ECO:0000313" key="1">
    <source>
        <dbReference type="EMBL" id="KAI0531285.1"/>
    </source>
</evidence>
<organism evidence="1 2">
    <name type="scientific">Dendrobium nobile</name>
    <name type="common">Orchid</name>
    <dbReference type="NCBI Taxonomy" id="94219"/>
    <lineage>
        <taxon>Eukaryota</taxon>
        <taxon>Viridiplantae</taxon>
        <taxon>Streptophyta</taxon>
        <taxon>Embryophyta</taxon>
        <taxon>Tracheophyta</taxon>
        <taxon>Spermatophyta</taxon>
        <taxon>Magnoliopsida</taxon>
        <taxon>Liliopsida</taxon>
        <taxon>Asparagales</taxon>
        <taxon>Orchidaceae</taxon>
        <taxon>Epidendroideae</taxon>
        <taxon>Malaxideae</taxon>
        <taxon>Dendrobiinae</taxon>
        <taxon>Dendrobium</taxon>
    </lineage>
</organism>
<dbReference type="Proteomes" id="UP000829196">
    <property type="component" value="Unassembled WGS sequence"/>
</dbReference>
<protein>
    <submittedName>
        <fullName evidence="1">Uncharacterized protein</fullName>
    </submittedName>
</protein>